<proteinExistence type="predicted"/>
<name>A0A238LAE9_9RHOB</name>
<evidence type="ECO:0000313" key="2">
    <source>
        <dbReference type="Proteomes" id="UP000201613"/>
    </source>
</evidence>
<dbReference type="Gene3D" id="3.20.20.150">
    <property type="entry name" value="Divalent-metal-dependent TIM barrel enzymes"/>
    <property type="match status" value="1"/>
</dbReference>
<dbReference type="InterPro" id="IPR036237">
    <property type="entry name" value="Xyl_isomerase-like_sf"/>
</dbReference>
<dbReference type="AlphaFoldDB" id="A0A238LAE9"/>
<accession>A0A238LAE9</accession>
<keyword evidence="1" id="KW-0413">Isomerase</keyword>
<keyword evidence="2" id="KW-1185">Reference proteome</keyword>
<organism evidence="1 2">
    <name type="scientific">Flavimaricola marinus</name>
    <dbReference type="NCBI Taxonomy" id="1819565"/>
    <lineage>
        <taxon>Bacteria</taxon>
        <taxon>Pseudomonadati</taxon>
        <taxon>Pseudomonadota</taxon>
        <taxon>Alphaproteobacteria</taxon>
        <taxon>Rhodobacterales</taxon>
        <taxon>Paracoccaceae</taxon>
        <taxon>Flavimaricola</taxon>
    </lineage>
</organism>
<dbReference type="GO" id="GO:0016853">
    <property type="term" value="F:isomerase activity"/>
    <property type="evidence" value="ECO:0007669"/>
    <property type="project" value="UniProtKB-KW"/>
</dbReference>
<sequence length="283" mass="32281">MRRLQVYTSLWAMQPHDQSGVKLPHDQVCEMVAGAGFDGMAIDLGASDVAVAHAVRPHMERNGLTPLIVAFPKTIQSLEDTLHMAADFGAPFVDVIGQVMPLAIDDMVPVIETWMGMSQKIGVPIQFETHRNCITNDLYVTLQLIDRIPEMRICADLSHYVVDREFWFPLSEHDLGLMSRILAQSDSFQGRVASRQQIQLQLDFPQNQKWVELFKGWWREGLEGWRSRNPKGDCIFVCELGPPEYAMTGPDGREMSNRWEEAQVIMGWVREIWADLEREEAAR</sequence>
<dbReference type="Proteomes" id="UP000201613">
    <property type="component" value="Unassembled WGS sequence"/>
</dbReference>
<dbReference type="RefSeq" id="WP_093990723.1">
    <property type="nucleotide sequence ID" value="NZ_FXZK01000001.1"/>
</dbReference>
<dbReference type="SUPFAM" id="SSF51658">
    <property type="entry name" value="Xylose isomerase-like"/>
    <property type="match status" value="1"/>
</dbReference>
<reference evidence="2" key="1">
    <citation type="submission" date="2017-05" db="EMBL/GenBank/DDBJ databases">
        <authorList>
            <person name="Rodrigo-Torres L."/>
            <person name="Arahal R. D."/>
            <person name="Lucena T."/>
        </authorList>
    </citation>
    <scope>NUCLEOTIDE SEQUENCE [LARGE SCALE GENOMIC DNA]</scope>
    <source>
        <strain evidence="2">CECT 8899</strain>
    </source>
</reference>
<dbReference type="OrthoDB" id="2555274at2"/>
<dbReference type="EMBL" id="FXZK01000001">
    <property type="protein sequence ID" value="SMY06562.1"/>
    <property type="molecule type" value="Genomic_DNA"/>
</dbReference>
<gene>
    <name evidence="1" type="ORF">LOM8899_00689</name>
</gene>
<evidence type="ECO:0000313" key="1">
    <source>
        <dbReference type="EMBL" id="SMY06562.1"/>
    </source>
</evidence>
<protein>
    <submittedName>
        <fullName evidence="1">Xylose isomerase-like TIM barrel</fullName>
    </submittedName>
</protein>